<protein>
    <recommendedName>
        <fullName evidence="3">Reverse transcriptase</fullName>
    </recommendedName>
</protein>
<evidence type="ECO:0008006" key="3">
    <source>
        <dbReference type="Google" id="ProtNLM"/>
    </source>
</evidence>
<keyword evidence="2" id="KW-1185">Reference proteome</keyword>
<proteinExistence type="predicted"/>
<sequence>MPWVLNDGHPLDNINGTLVALIPKTKRATRVFDFRSISLCNVVYKIVAKTIANRLKVVLGDVISESQSALIPGRLILVGVIVGFECMHALQMRKKGERLGLWL</sequence>
<dbReference type="Proteomes" id="UP001280121">
    <property type="component" value="Unassembled WGS sequence"/>
</dbReference>
<evidence type="ECO:0000313" key="1">
    <source>
        <dbReference type="EMBL" id="KAK2637952.1"/>
    </source>
</evidence>
<dbReference type="InterPro" id="IPR052343">
    <property type="entry name" value="Retrotransposon-Effector_Assoc"/>
</dbReference>
<gene>
    <name evidence="1" type="ORF">Ddye_025747</name>
</gene>
<evidence type="ECO:0000313" key="2">
    <source>
        <dbReference type="Proteomes" id="UP001280121"/>
    </source>
</evidence>
<dbReference type="PANTHER" id="PTHR46890:SF48">
    <property type="entry name" value="RNA-DIRECTED DNA POLYMERASE"/>
    <property type="match status" value="1"/>
</dbReference>
<name>A0AAD9WPQ9_9ROSI</name>
<dbReference type="EMBL" id="JANJYI010000008">
    <property type="protein sequence ID" value="KAK2637952.1"/>
    <property type="molecule type" value="Genomic_DNA"/>
</dbReference>
<dbReference type="PANTHER" id="PTHR46890">
    <property type="entry name" value="NON-LTR RETROLELEMENT REVERSE TRANSCRIPTASE-LIKE PROTEIN-RELATED"/>
    <property type="match status" value="1"/>
</dbReference>
<comment type="caution">
    <text evidence="1">The sequence shown here is derived from an EMBL/GenBank/DDBJ whole genome shotgun (WGS) entry which is preliminary data.</text>
</comment>
<organism evidence="1 2">
    <name type="scientific">Dipteronia dyeriana</name>
    <dbReference type="NCBI Taxonomy" id="168575"/>
    <lineage>
        <taxon>Eukaryota</taxon>
        <taxon>Viridiplantae</taxon>
        <taxon>Streptophyta</taxon>
        <taxon>Embryophyta</taxon>
        <taxon>Tracheophyta</taxon>
        <taxon>Spermatophyta</taxon>
        <taxon>Magnoliopsida</taxon>
        <taxon>eudicotyledons</taxon>
        <taxon>Gunneridae</taxon>
        <taxon>Pentapetalae</taxon>
        <taxon>rosids</taxon>
        <taxon>malvids</taxon>
        <taxon>Sapindales</taxon>
        <taxon>Sapindaceae</taxon>
        <taxon>Hippocastanoideae</taxon>
        <taxon>Acereae</taxon>
        <taxon>Dipteronia</taxon>
    </lineage>
</organism>
<dbReference type="AlphaFoldDB" id="A0AAD9WPQ9"/>
<accession>A0AAD9WPQ9</accession>
<reference evidence="1" key="1">
    <citation type="journal article" date="2023" name="Plant J.">
        <title>Genome sequences and population genomics provide insights into the demographic history, inbreeding, and mutation load of two 'living fossil' tree species of Dipteronia.</title>
        <authorList>
            <person name="Feng Y."/>
            <person name="Comes H.P."/>
            <person name="Chen J."/>
            <person name="Zhu S."/>
            <person name="Lu R."/>
            <person name="Zhang X."/>
            <person name="Li P."/>
            <person name="Qiu J."/>
            <person name="Olsen K.M."/>
            <person name="Qiu Y."/>
        </authorList>
    </citation>
    <scope>NUCLEOTIDE SEQUENCE</scope>
    <source>
        <strain evidence="1">KIB01</strain>
    </source>
</reference>